<evidence type="ECO:0000256" key="4">
    <source>
        <dbReference type="ARBA" id="ARBA00023163"/>
    </source>
</evidence>
<evidence type="ECO:0000259" key="6">
    <source>
        <dbReference type="Pfam" id="PF08281"/>
    </source>
</evidence>
<dbReference type="STRING" id="655355.SAMN05216283_102669"/>
<dbReference type="InterPro" id="IPR039425">
    <property type="entry name" value="RNA_pol_sigma-70-like"/>
</dbReference>
<dbReference type="InterPro" id="IPR007627">
    <property type="entry name" value="RNA_pol_sigma70_r2"/>
</dbReference>
<dbReference type="Gene3D" id="1.10.1740.10">
    <property type="match status" value="1"/>
</dbReference>
<feature type="domain" description="RNA polymerase sigma-70 region 2" evidence="5">
    <location>
        <begin position="13"/>
        <end position="76"/>
    </location>
</feature>
<keyword evidence="2" id="KW-0805">Transcription regulation</keyword>
<gene>
    <name evidence="7" type="ORF">SAMN05216283_102669</name>
</gene>
<evidence type="ECO:0000256" key="3">
    <source>
        <dbReference type="ARBA" id="ARBA00023082"/>
    </source>
</evidence>
<dbReference type="Pfam" id="PF08281">
    <property type="entry name" value="Sigma70_r4_2"/>
    <property type="match status" value="1"/>
</dbReference>
<dbReference type="RefSeq" id="WP_093919305.1">
    <property type="nucleotide sequence ID" value="NZ_FONW01000002.1"/>
</dbReference>
<dbReference type="InterPro" id="IPR013325">
    <property type="entry name" value="RNA_pol_sigma_r2"/>
</dbReference>
<dbReference type="NCBIfam" id="TIGR02937">
    <property type="entry name" value="sigma70-ECF"/>
    <property type="match status" value="1"/>
</dbReference>
<keyword evidence="8" id="KW-1185">Reference proteome</keyword>
<dbReference type="Proteomes" id="UP000198964">
    <property type="component" value="Unassembled WGS sequence"/>
</dbReference>
<dbReference type="InterPro" id="IPR014284">
    <property type="entry name" value="RNA_pol_sigma-70_dom"/>
</dbReference>
<dbReference type="InterPro" id="IPR013324">
    <property type="entry name" value="RNA_pol_sigma_r3/r4-like"/>
</dbReference>
<evidence type="ECO:0000313" key="7">
    <source>
        <dbReference type="EMBL" id="SFF10166.1"/>
    </source>
</evidence>
<keyword evidence="4" id="KW-0804">Transcription</keyword>
<dbReference type="InterPro" id="IPR014327">
    <property type="entry name" value="RNA_pol_sigma70_bacteroid"/>
</dbReference>
<dbReference type="SUPFAM" id="SSF88659">
    <property type="entry name" value="Sigma3 and sigma4 domains of RNA polymerase sigma factors"/>
    <property type="match status" value="1"/>
</dbReference>
<dbReference type="Pfam" id="PF04542">
    <property type="entry name" value="Sigma70_r2"/>
    <property type="match status" value="1"/>
</dbReference>
<dbReference type="EMBL" id="FONW01000002">
    <property type="protein sequence ID" value="SFF10166.1"/>
    <property type="molecule type" value="Genomic_DNA"/>
</dbReference>
<dbReference type="AlphaFoldDB" id="A0A1I2G088"/>
<organism evidence="7 8">
    <name type="scientific">Sunxiuqinia elliptica</name>
    <dbReference type="NCBI Taxonomy" id="655355"/>
    <lineage>
        <taxon>Bacteria</taxon>
        <taxon>Pseudomonadati</taxon>
        <taxon>Bacteroidota</taxon>
        <taxon>Bacteroidia</taxon>
        <taxon>Marinilabiliales</taxon>
        <taxon>Prolixibacteraceae</taxon>
        <taxon>Sunxiuqinia</taxon>
    </lineage>
</organism>
<dbReference type="SUPFAM" id="SSF88946">
    <property type="entry name" value="Sigma2 domain of RNA polymerase sigma factors"/>
    <property type="match status" value="1"/>
</dbReference>
<evidence type="ECO:0000256" key="1">
    <source>
        <dbReference type="ARBA" id="ARBA00010641"/>
    </source>
</evidence>
<dbReference type="InterPro" id="IPR036388">
    <property type="entry name" value="WH-like_DNA-bd_sf"/>
</dbReference>
<dbReference type="GO" id="GO:0016987">
    <property type="term" value="F:sigma factor activity"/>
    <property type="evidence" value="ECO:0007669"/>
    <property type="project" value="UniProtKB-KW"/>
</dbReference>
<evidence type="ECO:0000259" key="5">
    <source>
        <dbReference type="Pfam" id="PF04542"/>
    </source>
</evidence>
<name>A0A1I2G088_9BACT</name>
<dbReference type="Gene3D" id="1.10.10.10">
    <property type="entry name" value="Winged helix-like DNA-binding domain superfamily/Winged helix DNA-binding domain"/>
    <property type="match status" value="1"/>
</dbReference>
<protein>
    <submittedName>
        <fullName evidence="7">RNA polymerase sigma-70 factor, ECF subfamily</fullName>
    </submittedName>
</protein>
<dbReference type="PANTHER" id="PTHR43133:SF46">
    <property type="entry name" value="RNA POLYMERASE SIGMA-70 FACTOR ECF SUBFAMILY"/>
    <property type="match status" value="1"/>
</dbReference>
<dbReference type="CDD" id="cd06171">
    <property type="entry name" value="Sigma70_r4"/>
    <property type="match status" value="1"/>
</dbReference>
<evidence type="ECO:0000256" key="2">
    <source>
        <dbReference type="ARBA" id="ARBA00023015"/>
    </source>
</evidence>
<feature type="domain" description="RNA polymerase sigma factor 70 region 4 type 2" evidence="6">
    <location>
        <begin position="116"/>
        <end position="162"/>
    </location>
</feature>
<keyword evidence="3" id="KW-0731">Sigma factor</keyword>
<accession>A0A1I2G088</accession>
<dbReference type="GO" id="GO:0006352">
    <property type="term" value="P:DNA-templated transcription initiation"/>
    <property type="evidence" value="ECO:0007669"/>
    <property type="project" value="InterPro"/>
</dbReference>
<comment type="similarity">
    <text evidence="1">Belongs to the sigma-70 factor family. ECF subfamily.</text>
</comment>
<dbReference type="PANTHER" id="PTHR43133">
    <property type="entry name" value="RNA POLYMERASE ECF-TYPE SIGMA FACTO"/>
    <property type="match status" value="1"/>
</dbReference>
<dbReference type="InterPro" id="IPR013249">
    <property type="entry name" value="RNA_pol_sigma70_r4_t2"/>
</dbReference>
<dbReference type="NCBIfam" id="TIGR02985">
    <property type="entry name" value="Sig70_bacteroi1"/>
    <property type="match status" value="1"/>
</dbReference>
<sequence>MDFVLAKSFNEIYTAFYRKSYLYVKSYVQEEMVAEDIVSDSLIKLWEQLKQKPIDPVAPYLFSMLKNRALDHLKHQTIKHDVHGLMTEGLERELQIRISSLESSDPKEVFSNEIQQIVEKTLNSLPERTREIFILSRFGNKSHKEIAERYNISVKGVEYHIGQSVSVLRVALKDYLPLVGILSFLKL</sequence>
<reference evidence="7 8" key="1">
    <citation type="submission" date="2016-10" db="EMBL/GenBank/DDBJ databases">
        <authorList>
            <person name="de Groot N.N."/>
        </authorList>
    </citation>
    <scope>NUCLEOTIDE SEQUENCE [LARGE SCALE GENOMIC DNA]</scope>
    <source>
        <strain evidence="7 8">CGMCC 1.9156</strain>
    </source>
</reference>
<evidence type="ECO:0000313" key="8">
    <source>
        <dbReference type="Proteomes" id="UP000198964"/>
    </source>
</evidence>
<dbReference type="GO" id="GO:0003677">
    <property type="term" value="F:DNA binding"/>
    <property type="evidence" value="ECO:0007669"/>
    <property type="project" value="InterPro"/>
</dbReference>
<proteinExistence type="inferred from homology"/>